<evidence type="ECO:0000313" key="3">
    <source>
        <dbReference type="Proteomes" id="UP000552241"/>
    </source>
</evidence>
<dbReference type="EMBL" id="JACDZE010000003">
    <property type="protein sequence ID" value="MBA5630065.1"/>
    <property type="molecule type" value="Genomic_DNA"/>
</dbReference>
<feature type="chain" id="PRO_5032616466" evidence="1">
    <location>
        <begin position="20"/>
        <end position="81"/>
    </location>
</feature>
<reference evidence="2 3" key="1">
    <citation type="submission" date="2020-07" db="EMBL/GenBank/DDBJ databases">
        <title>Moheibacter lacus sp. nov., a member of the family Flavobacteriaceae isolated from freshwater lake sediment.</title>
        <authorList>
            <person name="Liu Y."/>
        </authorList>
    </citation>
    <scope>NUCLEOTIDE SEQUENCE [LARGE SCALE GENOMIC DNA]</scope>
    <source>
        <strain evidence="2 3">BDHS18</strain>
    </source>
</reference>
<dbReference type="RefSeq" id="WP_182043671.1">
    <property type="nucleotide sequence ID" value="NZ_JACDZE010000003.1"/>
</dbReference>
<proteinExistence type="predicted"/>
<name>A0A838ZSV1_9FLAO</name>
<organism evidence="2 3">
    <name type="scientific">Moheibacter lacus</name>
    <dbReference type="NCBI Taxonomy" id="2745851"/>
    <lineage>
        <taxon>Bacteria</taxon>
        <taxon>Pseudomonadati</taxon>
        <taxon>Bacteroidota</taxon>
        <taxon>Flavobacteriia</taxon>
        <taxon>Flavobacteriales</taxon>
        <taxon>Weeksellaceae</taxon>
        <taxon>Moheibacter</taxon>
    </lineage>
</organism>
<protein>
    <submittedName>
        <fullName evidence="2">Uncharacterized protein</fullName>
    </submittedName>
</protein>
<dbReference type="AlphaFoldDB" id="A0A838ZSV1"/>
<keyword evidence="3" id="KW-1185">Reference proteome</keyword>
<gene>
    <name evidence="2" type="ORF">HU137_09805</name>
</gene>
<comment type="caution">
    <text evidence="2">The sequence shown here is derived from an EMBL/GenBank/DDBJ whole genome shotgun (WGS) entry which is preliminary data.</text>
</comment>
<dbReference type="Proteomes" id="UP000552241">
    <property type="component" value="Unassembled WGS sequence"/>
</dbReference>
<accession>A0A838ZSV1</accession>
<evidence type="ECO:0000313" key="2">
    <source>
        <dbReference type="EMBL" id="MBA5630065.1"/>
    </source>
</evidence>
<keyword evidence="1" id="KW-0732">Signal</keyword>
<feature type="signal peptide" evidence="1">
    <location>
        <begin position="1"/>
        <end position="19"/>
    </location>
</feature>
<sequence>MKKMILLSVFGLMGTFAFANLSEEISHKVEYAPEGGWCTVTIFNVYGNPIYTETSWQSSEAACHSWASGKVYEFITQPIAP</sequence>
<evidence type="ECO:0000256" key="1">
    <source>
        <dbReference type="SAM" id="SignalP"/>
    </source>
</evidence>